<evidence type="ECO:0000256" key="2">
    <source>
        <dbReference type="ARBA" id="ARBA00022722"/>
    </source>
</evidence>
<reference evidence="10 11" key="1">
    <citation type="journal article" date="2019" name="Microorganisms">
        <title>Genome Insights into the Novel Species Microvirga brassicacearum, a Rapeseed Endophyte with Biotechnological Potential.</title>
        <authorList>
            <person name="Jimenez-Gomez A."/>
            <person name="Saati-Santamaria Z."/>
            <person name="Igual J.M."/>
            <person name="Rivas R."/>
            <person name="Mateos P.F."/>
            <person name="Garcia-Fraile P."/>
        </authorList>
    </citation>
    <scope>NUCLEOTIDE SEQUENCE [LARGE SCALE GENOMIC DNA]</scope>
    <source>
        <strain evidence="10 11">CDVBN77</strain>
    </source>
</reference>
<dbReference type="Proteomes" id="UP000325684">
    <property type="component" value="Unassembled WGS sequence"/>
</dbReference>
<dbReference type="PANTHER" id="PTHR30008">
    <property type="entry name" value="EXODEOXYRIBONUCLEASE 7 LARGE SUBUNIT"/>
    <property type="match status" value="1"/>
</dbReference>
<evidence type="ECO:0000259" key="9">
    <source>
        <dbReference type="Pfam" id="PF13742"/>
    </source>
</evidence>
<gene>
    <name evidence="5" type="primary">xseA</name>
    <name evidence="10" type="ORF">FEZ63_17730</name>
</gene>
<keyword evidence="11" id="KW-1185">Reference proteome</keyword>
<dbReference type="GO" id="GO:0006308">
    <property type="term" value="P:DNA catabolic process"/>
    <property type="evidence" value="ECO:0007669"/>
    <property type="project" value="UniProtKB-UniRule"/>
</dbReference>
<keyword evidence="3 5" id="KW-0378">Hydrolase</keyword>
<evidence type="ECO:0000256" key="5">
    <source>
        <dbReference type="HAMAP-Rule" id="MF_00378"/>
    </source>
</evidence>
<dbReference type="GO" id="GO:0008855">
    <property type="term" value="F:exodeoxyribonuclease VII activity"/>
    <property type="evidence" value="ECO:0007669"/>
    <property type="project" value="UniProtKB-UniRule"/>
</dbReference>
<dbReference type="OrthoDB" id="9802795at2"/>
<sequence length="523" mass="56841">MIADTTPSNAPEWSVSDLAGALKRTIEDSFGHVRVRGEISGFRGQHSSGHAYFCLKDQNARLDAVIWKGTYSRLRIKPEEGLEVIATGRVTTFPGKSTYQIVVESLEPAGVGALMALLEERRRKLTAEGLFETARKRPLPYLPKVIGVITSPTGSVIRDILHRLEDRFPRRVLVWPVRVQGETSAAEVAAAIRGFNAMAPGGTIPRPDVLIVARGGGSIEDLWGFNEEIVVRAAAESDIPLVAAVGHETDWTLIDHAADMRAPTPTGAAEMVVPVRMELLAGVHDLARRHMESVLRMLDRRKADLRSVARALPTPDALFASKRQKLDLASAKLGPALWRNARDHENRLNETSRALARVSPAARVATMRARLDGVGQRPHGAIGRVFESRAVKLGELGNRLNAARALLLRAEITRIGQQREIVLRLAERLGPAFDAQVARKRARSMASAQLFDSLNYKSVLARGFALVRDGEGRMLRSALAVSDGQPLVLEFVDGTADATGGRNGKPKAAGKSRASPTEQGALF</sequence>
<feature type="domain" description="Exonuclease VII large subunit C-terminal" evidence="8">
    <location>
        <begin position="130"/>
        <end position="498"/>
    </location>
</feature>
<dbReference type="InterPro" id="IPR025824">
    <property type="entry name" value="OB-fold_nuc-bd_dom"/>
</dbReference>
<comment type="subunit">
    <text evidence="5">Heterooligomer composed of large and small subunits.</text>
</comment>
<proteinExistence type="inferred from homology"/>
<dbReference type="PANTHER" id="PTHR30008:SF0">
    <property type="entry name" value="EXODEOXYRIBONUCLEASE 7 LARGE SUBUNIT"/>
    <property type="match status" value="1"/>
</dbReference>
<dbReference type="EMBL" id="VCMV01000032">
    <property type="protein sequence ID" value="KAB0265621.1"/>
    <property type="molecule type" value="Genomic_DNA"/>
</dbReference>
<evidence type="ECO:0000313" key="10">
    <source>
        <dbReference type="EMBL" id="KAB0265621.1"/>
    </source>
</evidence>
<evidence type="ECO:0000256" key="7">
    <source>
        <dbReference type="SAM" id="MobiDB-lite"/>
    </source>
</evidence>
<dbReference type="AlphaFoldDB" id="A0A5N3P7J3"/>
<comment type="subcellular location">
    <subcellularLocation>
        <location evidence="5 6">Cytoplasm</location>
    </subcellularLocation>
</comment>
<feature type="region of interest" description="Disordered" evidence="7">
    <location>
        <begin position="499"/>
        <end position="523"/>
    </location>
</feature>
<comment type="caution">
    <text evidence="10">The sequence shown here is derived from an EMBL/GenBank/DDBJ whole genome shotgun (WGS) entry which is preliminary data.</text>
</comment>
<evidence type="ECO:0000259" key="8">
    <source>
        <dbReference type="Pfam" id="PF02601"/>
    </source>
</evidence>
<name>A0A5N3P7J3_9HYPH</name>
<dbReference type="Pfam" id="PF13742">
    <property type="entry name" value="tRNA_anti_2"/>
    <property type="match status" value="1"/>
</dbReference>
<feature type="domain" description="OB-fold nucleic acid binding" evidence="9">
    <location>
        <begin position="13"/>
        <end position="106"/>
    </location>
</feature>
<comment type="function">
    <text evidence="5">Bidirectionally degrades single-stranded DNA into large acid-insoluble oligonucleotides, which are then degraded further into small acid-soluble oligonucleotides.</text>
</comment>
<organism evidence="10 11">
    <name type="scientific">Microvirga brassicacearum</name>
    <dbReference type="NCBI Taxonomy" id="2580413"/>
    <lineage>
        <taxon>Bacteria</taxon>
        <taxon>Pseudomonadati</taxon>
        <taxon>Pseudomonadota</taxon>
        <taxon>Alphaproteobacteria</taxon>
        <taxon>Hyphomicrobiales</taxon>
        <taxon>Methylobacteriaceae</taxon>
        <taxon>Microvirga</taxon>
    </lineage>
</organism>
<dbReference type="HAMAP" id="MF_00378">
    <property type="entry name" value="Exonuc_7_L"/>
    <property type="match status" value="1"/>
</dbReference>
<comment type="similarity">
    <text evidence="5 6">Belongs to the XseA family.</text>
</comment>
<evidence type="ECO:0000256" key="4">
    <source>
        <dbReference type="ARBA" id="ARBA00022839"/>
    </source>
</evidence>
<dbReference type="GO" id="GO:0009318">
    <property type="term" value="C:exodeoxyribonuclease VII complex"/>
    <property type="evidence" value="ECO:0007669"/>
    <property type="project" value="UniProtKB-UniRule"/>
</dbReference>
<dbReference type="InterPro" id="IPR003753">
    <property type="entry name" value="Exonuc_VII_L"/>
</dbReference>
<dbReference type="RefSeq" id="WP_150946950.1">
    <property type="nucleotide sequence ID" value="NZ_VCMV01000032.1"/>
</dbReference>
<dbReference type="CDD" id="cd04489">
    <property type="entry name" value="ExoVII_LU_OBF"/>
    <property type="match status" value="1"/>
</dbReference>
<dbReference type="Pfam" id="PF02601">
    <property type="entry name" value="Exonuc_VII_L"/>
    <property type="match status" value="1"/>
</dbReference>
<dbReference type="EC" id="3.1.11.6" evidence="5"/>
<dbReference type="GO" id="GO:0005737">
    <property type="term" value="C:cytoplasm"/>
    <property type="evidence" value="ECO:0007669"/>
    <property type="project" value="UniProtKB-SubCell"/>
</dbReference>
<protein>
    <recommendedName>
        <fullName evidence="5">Exodeoxyribonuclease 7 large subunit</fullName>
        <ecNumber evidence="5">3.1.11.6</ecNumber>
    </recommendedName>
    <alternativeName>
        <fullName evidence="5">Exodeoxyribonuclease VII large subunit</fullName>
        <shortName evidence="5">Exonuclease VII large subunit</shortName>
    </alternativeName>
</protein>
<comment type="catalytic activity">
    <reaction evidence="5 6">
        <text>Exonucleolytic cleavage in either 5'- to 3'- or 3'- to 5'-direction to yield nucleoside 5'-phosphates.</text>
        <dbReference type="EC" id="3.1.11.6"/>
    </reaction>
</comment>
<dbReference type="NCBIfam" id="TIGR00237">
    <property type="entry name" value="xseA"/>
    <property type="match status" value="1"/>
</dbReference>
<evidence type="ECO:0000313" key="11">
    <source>
        <dbReference type="Proteomes" id="UP000325684"/>
    </source>
</evidence>
<dbReference type="InterPro" id="IPR020579">
    <property type="entry name" value="Exonuc_VII_lsu_C"/>
</dbReference>
<accession>A0A5N3P7J3</accession>
<evidence type="ECO:0000256" key="6">
    <source>
        <dbReference type="RuleBase" id="RU004355"/>
    </source>
</evidence>
<dbReference type="GO" id="GO:0003676">
    <property type="term" value="F:nucleic acid binding"/>
    <property type="evidence" value="ECO:0007669"/>
    <property type="project" value="InterPro"/>
</dbReference>
<evidence type="ECO:0000256" key="1">
    <source>
        <dbReference type="ARBA" id="ARBA00022490"/>
    </source>
</evidence>
<feature type="compositionally biased region" description="Polar residues" evidence="7">
    <location>
        <begin position="514"/>
        <end position="523"/>
    </location>
</feature>
<keyword evidence="1 5" id="KW-0963">Cytoplasm</keyword>
<evidence type="ECO:0000256" key="3">
    <source>
        <dbReference type="ARBA" id="ARBA00022801"/>
    </source>
</evidence>
<keyword evidence="2 5" id="KW-0540">Nuclease</keyword>
<keyword evidence="4 5" id="KW-0269">Exonuclease</keyword>